<dbReference type="EMBL" id="KL142380">
    <property type="protein sequence ID" value="KDR75513.1"/>
    <property type="molecule type" value="Genomic_DNA"/>
</dbReference>
<evidence type="ECO:0000313" key="2">
    <source>
        <dbReference type="Proteomes" id="UP000027222"/>
    </source>
</evidence>
<keyword evidence="2" id="KW-1185">Reference proteome</keyword>
<dbReference type="STRING" id="685588.A0A067T964"/>
<dbReference type="HOGENOM" id="CLU_120113_0_0_1"/>
<accession>A0A067T964</accession>
<dbReference type="Proteomes" id="UP000027222">
    <property type="component" value="Unassembled WGS sequence"/>
</dbReference>
<name>A0A067T964_GALM3</name>
<dbReference type="AlphaFoldDB" id="A0A067T964"/>
<reference evidence="2" key="1">
    <citation type="journal article" date="2014" name="Proc. Natl. Acad. Sci. U.S.A.">
        <title>Extensive sampling of basidiomycete genomes demonstrates inadequacy of the white-rot/brown-rot paradigm for wood decay fungi.</title>
        <authorList>
            <person name="Riley R."/>
            <person name="Salamov A.A."/>
            <person name="Brown D.W."/>
            <person name="Nagy L.G."/>
            <person name="Floudas D."/>
            <person name="Held B.W."/>
            <person name="Levasseur A."/>
            <person name="Lombard V."/>
            <person name="Morin E."/>
            <person name="Otillar R."/>
            <person name="Lindquist E.A."/>
            <person name="Sun H."/>
            <person name="LaButti K.M."/>
            <person name="Schmutz J."/>
            <person name="Jabbour D."/>
            <person name="Luo H."/>
            <person name="Baker S.E."/>
            <person name="Pisabarro A.G."/>
            <person name="Walton J.D."/>
            <person name="Blanchette R.A."/>
            <person name="Henrissat B."/>
            <person name="Martin F."/>
            <person name="Cullen D."/>
            <person name="Hibbett D.S."/>
            <person name="Grigoriev I.V."/>
        </authorList>
    </citation>
    <scope>NUCLEOTIDE SEQUENCE [LARGE SCALE GENOMIC DNA]</scope>
    <source>
        <strain evidence="2">CBS 339.88</strain>
    </source>
</reference>
<gene>
    <name evidence="1" type="ORF">GALMADRAFT_68608</name>
</gene>
<protein>
    <submittedName>
        <fullName evidence="1">Uncharacterized protein</fullName>
    </submittedName>
</protein>
<proteinExistence type="predicted"/>
<sequence>MNIQNRLPATFRSLYRLFLRTSSAAVLHQRQARKNLRERWRPIFDVGAKVTQELQHKPADATHSWIRGREEWLRTWNIRVDHTLELLYASSQARGLPHRLTRNLGFMVANEKQRLIAKVTRSTKWDPLNPRTVLKAKEFKQIENRTKDEQFHENANGALDEVIRMAEATGTLTLGRNNVPVRRWPRSRK</sequence>
<dbReference type="OrthoDB" id="2770090at2759"/>
<evidence type="ECO:0000313" key="1">
    <source>
        <dbReference type="EMBL" id="KDR75513.1"/>
    </source>
</evidence>
<organism evidence="1 2">
    <name type="scientific">Galerina marginata (strain CBS 339.88)</name>
    <dbReference type="NCBI Taxonomy" id="685588"/>
    <lineage>
        <taxon>Eukaryota</taxon>
        <taxon>Fungi</taxon>
        <taxon>Dikarya</taxon>
        <taxon>Basidiomycota</taxon>
        <taxon>Agaricomycotina</taxon>
        <taxon>Agaricomycetes</taxon>
        <taxon>Agaricomycetidae</taxon>
        <taxon>Agaricales</taxon>
        <taxon>Agaricineae</taxon>
        <taxon>Strophariaceae</taxon>
        <taxon>Galerina</taxon>
    </lineage>
</organism>